<dbReference type="EMBL" id="CAJVPL010007009">
    <property type="protein sequence ID" value="CAG8667354.1"/>
    <property type="molecule type" value="Genomic_DNA"/>
</dbReference>
<name>A0A9N9EBM0_9GLOM</name>
<sequence>MFTAREKVPLPTVNEVEEWKETEELINFLHKQDLGLKDKHFDILRKQEVNGISFLKLTLEKLLASPYELPGGPAEVIAELVSKINGEGQ</sequence>
<proteinExistence type="predicted"/>
<dbReference type="InterPro" id="IPR013761">
    <property type="entry name" value="SAM/pointed_sf"/>
</dbReference>
<keyword evidence="2" id="KW-1185">Reference proteome</keyword>
<gene>
    <name evidence="1" type="ORF">AGERDE_LOCUS12098</name>
</gene>
<accession>A0A9N9EBM0</accession>
<comment type="caution">
    <text evidence="1">The sequence shown here is derived from an EMBL/GenBank/DDBJ whole genome shotgun (WGS) entry which is preliminary data.</text>
</comment>
<dbReference type="Proteomes" id="UP000789831">
    <property type="component" value="Unassembled WGS sequence"/>
</dbReference>
<evidence type="ECO:0000313" key="2">
    <source>
        <dbReference type="Proteomes" id="UP000789831"/>
    </source>
</evidence>
<protein>
    <submittedName>
        <fullName evidence="1">4868_t:CDS:1</fullName>
    </submittedName>
</protein>
<feature type="non-terminal residue" evidence="1">
    <location>
        <position position="89"/>
    </location>
</feature>
<organism evidence="1 2">
    <name type="scientific">Ambispora gerdemannii</name>
    <dbReference type="NCBI Taxonomy" id="144530"/>
    <lineage>
        <taxon>Eukaryota</taxon>
        <taxon>Fungi</taxon>
        <taxon>Fungi incertae sedis</taxon>
        <taxon>Mucoromycota</taxon>
        <taxon>Glomeromycotina</taxon>
        <taxon>Glomeromycetes</taxon>
        <taxon>Archaeosporales</taxon>
        <taxon>Ambisporaceae</taxon>
        <taxon>Ambispora</taxon>
    </lineage>
</organism>
<dbReference type="Gene3D" id="1.10.150.50">
    <property type="entry name" value="Transcription Factor, Ets-1"/>
    <property type="match status" value="1"/>
</dbReference>
<reference evidence="1" key="1">
    <citation type="submission" date="2021-06" db="EMBL/GenBank/DDBJ databases">
        <authorList>
            <person name="Kallberg Y."/>
            <person name="Tangrot J."/>
            <person name="Rosling A."/>
        </authorList>
    </citation>
    <scope>NUCLEOTIDE SEQUENCE</scope>
    <source>
        <strain evidence="1">MT106</strain>
    </source>
</reference>
<dbReference type="OrthoDB" id="2409171at2759"/>
<dbReference type="AlphaFoldDB" id="A0A9N9EBM0"/>
<evidence type="ECO:0000313" key="1">
    <source>
        <dbReference type="EMBL" id="CAG8667354.1"/>
    </source>
</evidence>